<name>A0ABQ2PJP8_9NEIS</name>
<gene>
    <name evidence="2" type="ORF">GCM10010971_10710</name>
</gene>
<evidence type="ECO:0000256" key="1">
    <source>
        <dbReference type="SAM" id="SignalP"/>
    </source>
</evidence>
<proteinExistence type="predicted"/>
<dbReference type="Proteomes" id="UP000621859">
    <property type="component" value="Unassembled WGS sequence"/>
</dbReference>
<keyword evidence="1" id="KW-0732">Signal</keyword>
<reference evidence="3" key="1">
    <citation type="journal article" date="2019" name="Int. J. Syst. Evol. Microbiol.">
        <title>The Global Catalogue of Microorganisms (GCM) 10K type strain sequencing project: providing services to taxonomists for standard genome sequencing and annotation.</title>
        <authorList>
            <consortium name="The Broad Institute Genomics Platform"/>
            <consortium name="The Broad Institute Genome Sequencing Center for Infectious Disease"/>
            <person name="Wu L."/>
            <person name="Ma J."/>
        </authorList>
    </citation>
    <scope>NUCLEOTIDE SEQUENCE [LARGE SCALE GENOMIC DNA]</scope>
    <source>
        <strain evidence="3">CGMCC 1.8860</strain>
    </source>
</reference>
<evidence type="ECO:0000313" key="2">
    <source>
        <dbReference type="EMBL" id="GGP25252.1"/>
    </source>
</evidence>
<dbReference type="EMBL" id="BMLY01000001">
    <property type="protein sequence ID" value="GGP25252.1"/>
    <property type="molecule type" value="Genomic_DNA"/>
</dbReference>
<dbReference type="RefSeq" id="WP_188689875.1">
    <property type="nucleotide sequence ID" value="NZ_BMLY01000001.1"/>
</dbReference>
<feature type="chain" id="PRO_5046731637" evidence="1">
    <location>
        <begin position="23"/>
        <end position="197"/>
    </location>
</feature>
<comment type="caution">
    <text evidence="2">The sequence shown here is derived from an EMBL/GenBank/DDBJ whole genome shotgun (WGS) entry which is preliminary data.</text>
</comment>
<feature type="signal peptide" evidence="1">
    <location>
        <begin position="1"/>
        <end position="22"/>
    </location>
</feature>
<protein>
    <submittedName>
        <fullName evidence="2">Uncharacterized protein</fullName>
    </submittedName>
</protein>
<keyword evidence="3" id="KW-1185">Reference proteome</keyword>
<sequence length="197" mass="20700">MSKSLVVLSLCIATLLPLTASAADDASAPASAAQQLAASGPLTPVKFRNNWNGLVSQIAAMGTADQAQKLSETLLLGEMTPEAGGKDSTWLARCGDGDRVTLTAATPDSPLTHVTIETPINAAQLGPGRVAPAVMWTLSFFHPERNSEDIKKLAVRLMQGMATQQTSTVEDGTDEYRLSALPDGALRFDAHRTVAAK</sequence>
<organism evidence="2 3">
    <name type="scientific">Silvimonas amylolytica</name>
    <dbReference type="NCBI Taxonomy" id="449663"/>
    <lineage>
        <taxon>Bacteria</taxon>
        <taxon>Pseudomonadati</taxon>
        <taxon>Pseudomonadota</taxon>
        <taxon>Betaproteobacteria</taxon>
        <taxon>Neisseriales</taxon>
        <taxon>Chitinibacteraceae</taxon>
        <taxon>Silvimonas</taxon>
    </lineage>
</organism>
<evidence type="ECO:0000313" key="3">
    <source>
        <dbReference type="Proteomes" id="UP000621859"/>
    </source>
</evidence>
<accession>A0ABQ2PJP8</accession>